<dbReference type="Proteomes" id="UP000254571">
    <property type="component" value="Unassembled WGS sequence"/>
</dbReference>
<protein>
    <submittedName>
        <fullName evidence="1">Protein of uncharacterized function (DUF968)</fullName>
    </submittedName>
</protein>
<dbReference type="InterPro" id="IPR010373">
    <property type="entry name" value="DUF968"/>
</dbReference>
<evidence type="ECO:0000313" key="1">
    <source>
        <dbReference type="EMBL" id="STW07613.1"/>
    </source>
</evidence>
<proteinExistence type="predicted"/>
<dbReference type="EMBL" id="UGMX01000002">
    <property type="protein sequence ID" value="STW07613.1"/>
    <property type="molecule type" value="Genomic_DNA"/>
</dbReference>
<sequence length="343" mass="38279">MRALLNVDVARHLGIVLLKPGRELMSLFSGGRVLVETLPEKMKALPSGRIPDAGQPLRDDPDIRPFFMKERVVRAAGGVNSLESWLLKRVKHCQWPHSDYHHSELVTFRHSTGAIVACWHCDNELKHQTDQILDSLVGINNADLIIDAARIALGFDPERSLSLAELCWWAVSVGIGDEITEEMARRSLRLKEEVFQSVYKESEIFPSVPATSILSPLVSKVAWHPEPPAPIKPEVPVVVDPVAPATLFTRPKRIRWVSDGFISWVKTQPCMCCGQAADDAHHLIGWGQGGVGTKAHDIFSIPLCRKHHRTLHHDPVAFEREYGTQPELIIKLLDRAYALGVLA</sequence>
<evidence type="ECO:0000313" key="2">
    <source>
        <dbReference type="Proteomes" id="UP000254571"/>
    </source>
</evidence>
<organism evidence="1 2">
    <name type="scientific">Klebsiella grimontii</name>
    <dbReference type="NCBI Taxonomy" id="2058152"/>
    <lineage>
        <taxon>Bacteria</taxon>
        <taxon>Pseudomonadati</taxon>
        <taxon>Pseudomonadota</taxon>
        <taxon>Gammaproteobacteria</taxon>
        <taxon>Enterobacterales</taxon>
        <taxon>Enterobacteriaceae</taxon>
        <taxon>Klebsiella/Raoultella group</taxon>
        <taxon>Klebsiella</taxon>
    </lineage>
</organism>
<dbReference type="RefSeq" id="WP_219191982.1">
    <property type="nucleotide sequence ID" value="NZ_VNNQ01000136.1"/>
</dbReference>
<gene>
    <name evidence="1" type="ORF">NCTC9149_04048</name>
</gene>
<dbReference type="Pfam" id="PF06147">
    <property type="entry name" value="DUF968"/>
    <property type="match status" value="1"/>
</dbReference>
<comment type="caution">
    <text evidence="1">The sequence shown here is derived from an EMBL/GenBank/DDBJ whole genome shotgun (WGS) entry which is preliminary data.</text>
</comment>
<dbReference type="AlphaFoldDB" id="A0A7H4P598"/>
<accession>A0A7H4P598</accession>
<reference evidence="1 2" key="1">
    <citation type="submission" date="2018-06" db="EMBL/GenBank/DDBJ databases">
        <authorList>
            <consortium name="Pathogen Informatics"/>
            <person name="Doyle S."/>
        </authorList>
    </citation>
    <scope>NUCLEOTIDE SEQUENCE [LARGE SCALE GENOMIC DNA]</scope>
    <source>
        <strain evidence="1 2">NCTC9149</strain>
    </source>
</reference>
<name>A0A7H4P598_9ENTR</name>